<protein>
    <submittedName>
        <fullName evidence="2">Uncharacterized protein</fullName>
    </submittedName>
</protein>
<proteinExistence type="predicted"/>
<evidence type="ECO:0000256" key="1">
    <source>
        <dbReference type="SAM" id="MobiDB-lite"/>
    </source>
</evidence>
<name>A0A8J2JIJ5_9HEXA</name>
<keyword evidence="3" id="KW-1185">Reference proteome</keyword>
<accession>A0A8J2JIJ5</accession>
<dbReference type="EMBL" id="CAJVCH010005567">
    <property type="protein sequence ID" value="CAG7658367.1"/>
    <property type="molecule type" value="Genomic_DNA"/>
</dbReference>
<comment type="caution">
    <text evidence="2">The sequence shown here is derived from an EMBL/GenBank/DDBJ whole genome shotgun (WGS) entry which is preliminary data.</text>
</comment>
<organism evidence="2 3">
    <name type="scientific">Allacma fusca</name>
    <dbReference type="NCBI Taxonomy" id="39272"/>
    <lineage>
        <taxon>Eukaryota</taxon>
        <taxon>Metazoa</taxon>
        <taxon>Ecdysozoa</taxon>
        <taxon>Arthropoda</taxon>
        <taxon>Hexapoda</taxon>
        <taxon>Collembola</taxon>
        <taxon>Symphypleona</taxon>
        <taxon>Sminthuridae</taxon>
        <taxon>Allacma</taxon>
    </lineage>
</organism>
<reference evidence="2" key="1">
    <citation type="submission" date="2021-06" db="EMBL/GenBank/DDBJ databases">
        <authorList>
            <person name="Hodson N. C."/>
            <person name="Mongue J. A."/>
            <person name="Jaron S. K."/>
        </authorList>
    </citation>
    <scope>NUCLEOTIDE SEQUENCE</scope>
</reference>
<gene>
    <name evidence="2" type="ORF">AFUS01_LOCUS1011</name>
</gene>
<sequence>MHSQRLASFARSHGTKTLSPWLRHTALAEGYYFMKSDEVTSVYCDGRTEGFSEDRIRNGKECEVEPYPGDNSFEPPGAPKGSDLFSRELPPTMAK</sequence>
<feature type="region of interest" description="Disordered" evidence="1">
    <location>
        <begin position="59"/>
        <end position="95"/>
    </location>
</feature>
<evidence type="ECO:0000313" key="3">
    <source>
        <dbReference type="Proteomes" id="UP000708208"/>
    </source>
</evidence>
<dbReference type="AlphaFoldDB" id="A0A8J2JIJ5"/>
<dbReference type="Proteomes" id="UP000708208">
    <property type="component" value="Unassembled WGS sequence"/>
</dbReference>
<evidence type="ECO:0000313" key="2">
    <source>
        <dbReference type="EMBL" id="CAG7658367.1"/>
    </source>
</evidence>